<dbReference type="SUPFAM" id="SSF56235">
    <property type="entry name" value="N-terminal nucleophile aminohydrolases (Ntn hydrolases)"/>
    <property type="match status" value="1"/>
</dbReference>
<evidence type="ECO:0000256" key="5">
    <source>
        <dbReference type="ARBA" id="ARBA00022679"/>
    </source>
</evidence>
<evidence type="ECO:0000256" key="8">
    <source>
        <dbReference type="HAMAP-Rule" id="MF_00164"/>
    </source>
</evidence>
<evidence type="ECO:0000313" key="12">
    <source>
        <dbReference type="Proteomes" id="UP001177160"/>
    </source>
</evidence>
<dbReference type="PROSITE" id="PS51464">
    <property type="entry name" value="SIS"/>
    <property type="match status" value="2"/>
</dbReference>
<evidence type="ECO:0000256" key="3">
    <source>
        <dbReference type="ARBA" id="ARBA00016090"/>
    </source>
</evidence>
<evidence type="ECO:0000256" key="4">
    <source>
        <dbReference type="ARBA" id="ARBA00022576"/>
    </source>
</evidence>
<keyword evidence="12" id="KW-1185">Reference proteome</keyword>
<comment type="subunit">
    <text evidence="8">Homodimer.</text>
</comment>
<dbReference type="PROSITE" id="PS51278">
    <property type="entry name" value="GATASE_TYPE_2"/>
    <property type="match status" value="1"/>
</dbReference>
<dbReference type="HAMAP" id="MF_00164">
    <property type="entry name" value="GlmS"/>
    <property type="match status" value="1"/>
</dbReference>
<feature type="domain" description="Glutamine amidotransferase type-2" evidence="9">
    <location>
        <begin position="2"/>
        <end position="218"/>
    </location>
</feature>
<dbReference type="InterPro" id="IPR035466">
    <property type="entry name" value="GlmS/AgaS_SIS"/>
</dbReference>
<dbReference type="Proteomes" id="UP001177160">
    <property type="component" value="Unassembled WGS sequence"/>
</dbReference>
<evidence type="ECO:0000313" key="11">
    <source>
        <dbReference type="EMBL" id="MCV2231480.1"/>
    </source>
</evidence>
<dbReference type="CDD" id="cd00714">
    <property type="entry name" value="GFAT"/>
    <property type="match status" value="1"/>
</dbReference>
<reference evidence="11" key="1">
    <citation type="submission" date="2022-09" db="EMBL/GenBank/DDBJ databases">
        <title>Novel Mycoplasma species identified in domestic and wild animals.</title>
        <authorList>
            <person name="Volokhov D.V."/>
            <person name="Furtak V.A."/>
            <person name="Zagorodnyaya T.A."/>
        </authorList>
    </citation>
    <scope>NUCLEOTIDE SEQUENCE</scope>
    <source>
        <strain evidence="11">Oakley</strain>
    </source>
</reference>
<proteinExistence type="inferred from homology"/>
<dbReference type="PANTHER" id="PTHR10937:SF0">
    <property type="entry name" value="GLUTAMINE--FRUCTOSE-6-PHOSPHATE TRANSAMINASE (ISOMERIZING)"/>
    <property type="match status" value="1"/>
</dbReference>
<dbReference type="CDD" id="cd05009">
    <property type="entry name" value="SIS_GlmS_GlmD_2"/>
    <property type="match status" value="1"/>
</dbReference>
<comment type="subcellular location">
    <subcellularLocation>
        <location evidence="8">Cytoplasm</location>
    </subcellularLocation>
</comment>
<comment type="function">
    <text evidence="8">Catalyzes the first step in hexosamine metabolism, converting fructose-6P into glucosamine-6P using glutamine as a nitrogen source.</text>
</comment>
<comment type="catalytic activity">
    <reaction evidence="1 8">
        <text>D-fructose 6-phosphate + L-glutamine = D-glucosamine 6-phosphate + L-glutamate</text>
        <dbReference type="Rhea" id="RHEA:13237"/>
        <dbReference type="ChEBI" id="CHEBI:29985"/>
        <dbReference type="ChEBI" id="CHEBI:58359"/>
        <dbReference type="ChEBI" id="CHEBI:58725"/>
        <dbReference type="ChEBI" id="CHEBI:61527"/>
        <dbReference type="EC" id="2.6.1.16"/>
    </reaction>
</comment>
<evidence type="ECO:0000259" key="10">
    <source>
        <dbReference type="PROSITE" id="PS51464"/>
    </source>
</evidence>
<accession>A0ABT2Y651</accession>
<dbReference type="InterPro" id="IPR047084">
    <property type="entry name" value="GFAT_N"/>
</dbReference>
<dbReference type="Pfam" id="PF01380">
    <property type="entry name" value="SIS"/>
    <property type="match status" value="2"/>
</dbReference>
<name>A0ABT2Y651_9MOLU</name>
<dbReference type="CDD" id="cd05008">
    <property type="entry name" value="SIS_GlmS_GlmD_1"/>
    <property type="match status" value="1"/>
</dbReference>
<evidence type="ECO:0000256" key="1">
    <source>
        <dbReference type="ARBA" id="ARBA00001031"/>
    </source>
</evidence>
<feature type="domain" description="SIS" evidence="10">
    <location>
        <begin position="446"/>
        <end position="583"/>
    </location>
</feature>
<dbReference type="PANTHER" id="PTHR10937">
    <property type="entry name" value="GLUCOSAMINE--FRUCTOSE-6-PHOSPHATE AMINOTRANSFERASE, ISOMERIZING"/>
    <property type="match status" value="1"/>
</dbReference>
<dbReference type="SUPFAM" id="SSF53697">
    <property type="entry name" value="SIS domain"/>
    <property type="match status" value="1"/>
</dbReference>
<dbReference type="NCBIfam" id="NF001484">
    <property type="entry name" value="PRK00331.1"/>
    <property type="match status" value="1"/>
</dbReference>
<dbReference type="NCBIfam" id="TIGR01135">
    <property type="entry name" value="glmS"/>
    <property type="match status" value="1"/>
</dbReference>
<feature type="initiator methionine" description="Removed" evidence="8">
    <location>
        <position position="1"/>
    </location>
</feature>
<feature type="active site" description="For Fru-6P isomerization activity" evidence="8">
    <location>
        <position position="588"/>
    </location>
</feature>
<feature type="domain" description="SIS" evidence="10">
    <location>
        <begin position="283"/>
        <end position="422"/>
    </location>
</feature>
<gene>
    <name evidence="8 11" type="primary">glmS</name>
    <name evidence="11" type="ORF">N7548_01385</name>
</gene>
<dbReference type="InterPro" id="IPR029055">
    <property type="entry name" value="Ntn_hydrolases_N"/>
</dbReference>
<keyword evidence="4 8" id="KW-0032">Aminotransferase</keyword>
<organism evidence="11 12">
    <name type="scientific">Paracholeplasma manati</name>
    <dbReference type="NCBI Taxonomy" id="591373"/>
    <lineage>
        <taxon>Bacteria</taxon>
        <taxon>Bacillati</taxon>
        <taxon>Mycoplasmatota</taxon>
        <taxon>Mollicutes</taxon>
        <taxon>Acholeplasmatales</taxon>
        <taxon>Acholeplasmataceae</taxon>
        <taxon>Paracholeplasma</taxon>
    </lineage>
</organism>
<keyword evidence="8" id="KW-0963">Cytoplasm</keyword>
<sequence>MCGIVGYIGNKEAKDVILDGLKRLEYRGYDSAGMSLFNTRYQVYDVYKDQGRVDRLAESVQNSPASNIGIGHTRWATHGKVNKVNAHPHYSRSRRFIIVHNGVIENYHQLKEQYLQGVKFESDTDTEVIAQLIETFAGTLNVENAILTTLRLLRGSYALLILDQQNPEQFFAAKYKSPLLIGRGKEGVTVASDLMALIGYSEEYLPLEDKTFVVASRDRVQLYDINHQALNARFCQIDMNNDDVEKGEYAHFMLKEIHEQPSVVRRIVSNYFDNGKSRIDEKILNDIKDSDRIYILAAGTSMHAGLIGKNLFERLDNIPVEVHIASEFAYQKPLLSKKPFFILVSQSGETADLRACLVNIKEMNFPILTVTNVPTSTLAREAKYFLELFAGPEIAVASTKAYVAQVAVLALIAYELSNKDFDIREELTKVALSIENFLSCQNMLDVTRYLLTHRNCFFIGRGLDYYTGLEAALKLKEISYIQTEGFAAGELKHGTIALIEEGTPVIAIISDPKISHNTRSNLNEVIARGARTIRIVTSEVAEAGDEVIVDAVHPLLTPMVMVVPTQLLSYYAALERSFDIDKPRNLAKSVTVE</sequence>
<dbReference type="Gene3D" id="3.60.20.10">
    <property type="entry name" value="Glutamine Phosphoribosylpyrophosphate, subunit 1, domain 1"/>
    <property type="match status" value="1"/>
</dbReference>
<protein>
    <recommendedName>
        <fullName evidence="3 8">Glutamine--fructose-6-phosphate aminotransferase [isomerizing]</fullName>
        <ecNumber evidence="2 8">2.6.1.16</ecNumber>
    </recommendedName>
    <alternativeName>
        <fullName evidence="8">D-fructose-6-phosphate amidotransferase</fullName>
    </alternativeName>
    <alternativeName>
        <fullName evidence="8">GFAT</fullName>
    </alternativeName>
    <alternativeName>
        <fullName evidence="8">Glucosamine-6-phosphate synthase</fullName>
    </alternativeName>
    <alternativeName>
        <fullName evidence="8">Hexosephosphate aminotransferase</fullName>
    </alternativeName>
    <alternativeName>
        <fullName evidence="8">L-glutamine--D-fructose-6-phosphate amidotransferase</fullName>
    </alternativeName>
</protein>
<dbReference type="InterPro" id="IPR017932">
    <property type="entry name" value="GATase_2_dom"/>
</dbReference>
<evidence type="ECO:0000256" key="6">
    <source>
        <dbReference type="ARBA" id="ARBA00022737"/>
    </source>
</evidence>
<keyword evidence="7" id="KW-0315">Glutamine amidotransferase</keyword>
<dbReference type="Pfam" id="PF13522">
    <property type="entry name" value="GATase_6"/>
    <property type="match status" value="1"/>
</dbReference>
<keyword evidence="5 8" id="KW-0808">Transferase</keyword>
<comment type="caution">
    <text evidence="11">The sequence shown here is derived from an EMBL/GenBank/DDBJ whole genome shotgun (WGS) entry which is preliminary data.</text>
</comment>
<dbReference type="InterPro" id="IPR001347">
    <property type="entry name" value="SIS_dom"/>
</dbReference>
<dbReference type="RefSeq" id="WP_263607602.1">
    <property type="nucleotide sequence ID" value="NZ_JAOVQM010000001.1"/>
</dbReference>
<dbReference type="GO" id="GO:0004360">
    <property type="term" value="F:glutamine-fructose-6-phosphate transaminase (isomerizing) activity"/>
    <property type="evidence" value="ECO:0007669"/>
    <property type="project" value="UniProtKB-EC"/>
</dbReference>
<dbReference type="InterPro" id="IPR046348">
    <property type="entry name" value="SIS_dom_sf"/>
</dbReference>
<dbReference type="EC" id="2.6.1.16" evidence="2 8"/>
<evidence type="ECO:0000256" key="7">
    <source>
        <dbReference type="ARBA" id="ARBA00022962"/>
    </source>
</evidence>
<dbReference type="EMBL" id="JAOVQM010000001">
    <property type="protein sequence ID" value="MCV2231480.1"/>
    <property type="molecule type" value="Genomic_DNA"/>
</dbReference>
<evidence type="ECO:0000256" key="2">
    <source>
        <dbReference type="ARBA" id="ARBA00012916"/>
    </source>
</evidence>
<feature type="active site" description="Nucleophile; for GATase activity" evidence="8">
    <location>
        <position position="2"/>
    </location>
</feature>
<keyword evidence="6" id="KW-0677">Repeat</keyword>
<evidence type="ECO:0000259" key="9">
    <source>
        <dbReference type="PROSITE" id="PS51278"/>
    </source>
</evidence>
<dbReference type="InterPro" id="IPR005855">
    <property type="entry name" value="GFAT"/>
</dbReference>
<dbReference type="InterPro" id="IPR035490">
    <property type="entry name" value="GlmS/FrlB_SIS"/>
</dbReference>
<dbReference type="Gene3D" id="3.40.50.10490">
    <property type="entry name" value="Glucose-6-phosphate isomerase like protein, domain 1"/>
    <property type="match status" value="2"/>
</dbReference>